<evidence type="ECO:0000313" key="2">
    <source>
        <dbReference type="EMBL" id="VEL28195.1"/>
    </source>
</evidence>
<dbReference type="SUPFAM" id="SSF55315">
    <property type="entry name" value="L30e-like"/>
    <property type="match status" value="1"/>
</dbReference>
<protein>
    <recommendedName>
        <fullName evidence="1">eRF1 domain-containing protein</fullName>
    </recommendedName>
</protein>
<dbReference type="OrthoDB" id="10254527at2759"/>
<name>A0A448X4Y0_9PLAT</name>
<dbReference type="GO" id="GO:0003747">
    <property type="term" value="F:translation release factor activity"/>
    <property type="evidence" value="ECO:0007669"/>
    <property type="project" value="InterPro"/>
</dbReference>
<dbReference type="Pfam" id="PF03465">
    <property type="entry name" value="eRF1_3"/>
    <property type="match status" value="1"/>
</dbReference>
<evidence type="ECO:0000259" key="1">
    <source>
        <dbReference type="Pfam" id="PF03465"/>
    </source>
</evidence>
<dbReference type="PANTHER" id="PTHR10113">
    <property type="entry name" value="PEPTIDE CHAIN RELEASE FACTOR SUBUNIT 1"/>
    <property type="match status" value="1"/>
</dbReference>
<dbReference type="Proteomes" id="UP000784294">
    <property type="component" value="Unassembled WGS sequence"/>
</dbReference>
<organism evidence="2 3">
    <name type="scientific">Protopolystoma xenopodis</name>
    <dbReference type="NCBI Taxonomy" id="117903"/>
    <lineage>
        <taxon>Eukaryota</taxon>
        <taxon>Metazoa</taxon>
        <taxon>Spiralia</taxon>
        <taxon>Lophotrochozoa</taxon>
        <taxon>Platyhelminthes</taxon>
        <taxon>Monogenea</taxon>
        <taxon>Polyopisthocotylea</taxon>
        <taxon>Polystomatidea</taxon>
        <taxon>Polystomatidae</taxon>
        <taxon>Protopolystoma</taxon>
    </lineage>
</organism>
<dbReference type="InterPro" id="IPR029064">
    <property type="entry name" value="Ribosomal_eL30-like_sf"/>
</dbReference>
<accession>A0A448X4Y0</accession>
<comment type="caution">
    <text evidence="2">The sequence shown here is derived from an EMBL/GenBank/DDBJ whole genome shotgun (WGS) entry which is preliminary data.</text>
</comment>
<dbReference type="AlphaFoldDB" id="A0A448X4Y0"/>
<reference evidence="2" key="1">
    <citation type="submission" date="2018-11" db="EMBL/GenBank/DDBJ databases">
        <authorList>
            <consortium name="Pathogen Informatics"/>
        </authorList>
    </citation>
    <scope>NUCLEOTIDE SEQUENCE</scope>
</reference>
<gene>
    <name evidence="2" type="ORF">PXEA_LOCUS21635</name>
</gene>
<dbReference type="EMBL" id="CAAALY010093091">
    <property type="protein sequence ID" value="VEL28195.1"/>
    <property type="molecule type" value="Genomic_DNA"/>
</dbReference>
<dbReference type="InterPro" id="IPR004403">
    <property type="entry name" value="Peptide_chain-rel_eRF1/aRF1"/>
</dbReference>
<feature type="domain" description="eRF1" evidence="1">
    <location>
        <begin position="13"/>
        <end position="66"/>
    </location>
</feature>
<sequence length="79" mass="8886">MRPDQERERSHFVDKTSGLDMEVVESQLLLDWLAFHYRTFGTTLEIITDKSQEGAQYVRGFSGIGACQICACVCGDDIP</sequence>
<dbReference type="Gene3D" id="3.30.1330.30">
    <property type="match status" value="1"/>
</dbReference>
<dbReference type="InterPro" id="IPR005142">
    <property type="entry name" value="eRF1_3"/>
</dbReference>
<proteinExistence type="predicted"/>
<keyword evidence="3" id="KW-1185">Reference proteome</keyword>
<evidence type="ECO:0000313" key="3">
    <source>
        <dbReference type="Proteomes" id="UP000784294"/>
    </source>
</evidence>